<evidence type="ECO:0000313" key="4">
    <source>
        <dbReference type="WBParaSite" id="SCUD_0000700401-mRNA-1"/>
    </source>
</evidence>
<protein>
    <submittedName>
        <fullName evidence="4">PRP3 domain-containing protein</fullName>
    </submittedName>
</protein>
<dbReference type="AlphaFoldDB" id="A0A183JWA9"/>
<name>A0A183JWA9_9TREM</name>
<evidence type="ECO:0000313" key="3">
    <source>
        <dbReference type="Proteomes" id="UP000279833"/>
    </source>
</evidence>
<dbReference type="WBParaSite" id="SCUD_0000700401-mRNA-1">
    <property type="protein sequence ID" value="SCUD_0000700401-mRNA-1"/>
    <property type="gene ID" value="SCUD_0000700401"/>
</dbReference>
<keyword evidence="3" id="KW-1185">Reference proteome</keyword>
<organism evidence="4">
    <name type="scientific">Schistosoma curassoni</name>
    <dbReference type="NCBI Taxonomy" id="6186"/>
    <lineage>
        <taxon>Eukaryota</taxon>
        <taxon>Metazoa</taxon>
        <taxon>Spiralia</taxon>
        <taxon>Lophotrochozoa</taxon>
        <taxon>Platyhelminthes</taxon>
        <taxon>Trematoda</taxon>
        <taxon>Digenea</taxon>
        <taxon>Strigeidida</taxon>
        <taxon>Schistosomatoidea</taxon>
        <taxon>Schistosomatidae</taxon>
        <taxon>Schistosoma</taxon>
    </lineage>
</organism>
<reference evidence="4" key="1">
    <citation type="submission" date="2016-06" db="UniProtKB">
        <authorList>
            <consortium name="WormBaseParasite"/>
        </authorList>
    </citation>
    <scope>IDENTIFICATION</scope>
</reference>
<gene>
    <name evidence="2" type="ORF">SCUD_LOCUS7004</name>
</gene>
<evidence type="ECO:0000313" key="2">
    <source>
        <dbReference type="EMBL" id="VDP24473.1"/>
    </source>
</evidence>
<feature type="region of interest" description="Disordered" evidence="1">
    <location>
        <begin position="1"/>
        <end position="30"/>
    </location>
</feature>
<evidence type="ECO:0000256" key="1">
    <source>
        <dbReference type="SAM" id="MobiDB-lite"/>
    </source>
</evidence>
<dbReference type="EMBL" id="UZAK01032226">
    <property type="protein sequence ID" value="VDP24473.1"/>
    <property type="molecule type" value="Genomic_DNA"/>
</dbReference>
<feature type="compositionally biased region" description="Basic and acidic residues" evidence="1">
    <location>
        <begin position="16"/>
        <end position="30"/>
    </location>
</feature>
<proteinExistence type="predicted"/>
<accession>A0A183JWA9</accession>
<dbReference type="Proteomes" id="UP000279833">
    <property type="component" value="Unassembled WGS sequence"/>
</dbReference>
<sequence length="119" mass="13477">MKQLYGKTKKLAGRYSKPERPVKEKEGKTVTEIHEQRNRWVEHLKELLNSPVPLNTLDIEAAHTYLPIDVTPPTAEEIRMAIRHIKSGKAVGPDNIPAEVLKSNIEVTADTVHIPLRKI</sequence>
<reference evidence="2 3" key="2">
    <citation type="submission" date="2018-11" db="EMBL/GenBank/DDBJ databases">
        <authorList>
            <consortium name="Pathogen Informatics"/>
        </authorList>
    </citation>
    <scope>NUCLEOTIDE SEQUENCE [LARGE SCALE GENOMIC DNA]</scope>
    <source>
        <strain evidence="2">Dakar</strain>
        <strain evidence="3">Dakar, Senegal</strain>
    </source>
</reference>